<evidence type="ECO:0000256" key="3">
    <source>
        <dbReference type="ARBA" id="ARBA00012972"/>
    </source>
</evidence>
<dbReference type="InterPro" id="IPR009061">
    <property type="entry name" value="DNA-bd_dom_put_sf"/>
</dbReference>
<dbReference type="Proteomes" id="UP001246372">
    <property type="component" value="Unassembled WGS sequence"/>
</dbReference>
<organism evidence="5 6">
    <name type="scientific">Roseateles aquae</name>
    <dbReference type="NCBI Taxonomy" id="3077235"/>
    <lineage>
        <taxon>Bacteria</taxon>
        <taxon>Pseudomonadati</taxon>
        <taxon>Pseudomonadota</taxon>
        <taxon>Betaproteobacteria</taxon>
        <taxon>Burkholderiales</taxon>
        <taxon>Sphaerotilaceae</taxon>
        <taxon>Roseateles</taxon>
    </lineage>
</organism>
<evidence type="ECO:0000256" key="4">
    <source>
        <dbReference type="ARBA" id="ARBA00022679"/>
    </source>
</evidence>
<accession>A0ABU3PHJ4</accession>
<dbReference type="InterPro" id="IPR002020">
    <property type="entry name" value="Citrate_synthase"/>
</dbReference>
<keyword evidence="6" id="KW-1185">Reference proteome</keyword>
<sequence>MPERLSARAAAEILGVSLATLYAYVSRGLLEASAPGAGRRKSYGRDQVLQLAARRADAKRAGHVATAAMSWGMPVLETSVSGIVNGQLRYRGRDPLQLAERASLEQTAALLWGLPPQANAFERWLPCWPQAQLMPVLQALSEQPPLERAKAMLPLYAALTEASACSDEPLAQAVDLMRVLAALLLARPPSLQPLHLQVAQAWGLGELDAELIRAALVLLADHELNASTFALRCVAATGASLAASLGAALAALSGPQHGGGSLAVRQLLDSALARLDPSQALADHGDALPGLGHPLYADGDPRGRLLLTLLARTSGTCLRSQRVLAIGQAAASRSGRAPNADWALGALGAARRWPLHAGSVLFALGRSAGWIAHAREQQAQGSLIRPRARYIGPLGA</sequence>
<dbReference type="EC" id="2.3.3.16" evidence="3"/>
<dbReference type="EMBL" id="JAVXZY010000012">
    <property type="protein sequence ID" value="MDT9002027.1"/>
    <property type="molecule type" value="Genomic_DNA"/>
</dbReference>
<dbReference type="PANTHER" id="PTHR11739:SF4">
    <property type="entry name" value="CITRATE SYNTHASE, PEROXISOMAL"/>
    <property type="match status" value="1"/>
</dbReference>
<dbReference type="PANTHER" id="PTHR11739">
    <property type="entry name" value="CITRATE SYNTHASE"/>
    <property type="match status" value="1"/>
</dbReference>
<dbReference type="Gene3D" id="1.10.230.10">
    <property type="entry name" value="Cytochrome P450-Terp, domain 2"/>
    <property type="match status" value="1"/>
</dbReference>
<evidence type="ECO:0000313" key="5">
    <source>
        <dbReference type="EMBL" id="MDT9002027.1"/>
    </source>
</evidence>
<dbReference type="InterPro" id="IPR016142">
    <property type="entry name" value="Citrate_synth-like_lrg_a-sub"/>
</dbReference>
<protein>
    <recommendedName>
        <fullName evidence="3">citrate synthase (unknown stereospecificity)</fullName>
        <ecNumber evidence="3">2.3.3.16</ecNumber>
    </recommendedName>
</protein>
<dbReference type="InterPro" id="IPR016143">
    <property type="entry name" value="Citrate_synth-like_sm_a-sub"/>
</dbReference>
<dbReference type="SUPFAM" id="SSF46955">
    <property type="entry name" value="Putative DNA-binding domain"/>
    <property type="match status" value="1"/>
</dbReference>
<proteinExistence type="inferred from homology"/>
<evidence type="ECO:0000256" key="2">
    <source>
        <dbReference type="ARBA" id="ARBA00010566"/>
    </source>
</evidence>
<comment type="similarity">
    <text evidence="2">Belongs to the citrate synthase family.</text>
</comment>
<keyword evidence="4" id="KW-0808">Transferase</keyword>
<dbReference type="SUPFAM" id="SSF48256">
    <property type="entry name" value="Citrate synthase"/>
    <property type="match status" value="1"/>
</dbReference>
<gene>
    <name evidence="5" type="ORF">RQP53_22305</name>
</gene>
<dbReference type="InterPro" id="IPR036969">
    <property type="entry name" value="Citrate_synthase_sf"/>
</dbReference>
<evidence type="ECO:0000256" key="1">
    <source>
        <dbReference type="ARBA" id="ARBA00004751"/>
    </source>
</evidence>
<comment type="caution">
    <text evidence="5">The sequence shown here is derived from an EMBL/GenBank/DDBJ whole genome shotgun (WGS) entry which is preliminary data.</text>
</comment>
<evidence type="ECO:0000313" key="6">
    <source>
        <dbReference type="Proteomes" id="UP001246372"/>
    </source>
</evidence>
<dbReference type="CDD" id="cd06102">
    <property type="entry name" value="citrate_synt_like_2"/>
    <property type="match status" value="1"/>
</dbReference>
<dbReference type="Gene3D" id="1.10.580.10">
    <property type="entry name" value="Citrate Synthase, domain 1"/>
    <property type="match status" value="1"/>
</dbReference>
<reference evidence="5" key="1">
    <citation type="submission" date="2023-09" db="EMBL/GenBank/DDBJ databases">
        <title>Paucibacter sp. APW11 Genome sequencing and assembly.</title>
        <authorList>
            <person name="Kim I."/>
        </authorList>
    </citation>
    <scope>NUCLEOTIDE SEQUENCE</scope>
    <source>
        <strain evidence="5">APW11</strain>
    </source>
</reference>
<comment type="pathway">
    <text evidence="1">Carbohydrate metabolism; tricarboxylic acid cycle; isocitrate from oxaloacetate: step 1/2.</text>
</comment>
<dbReference type="Pfam" id="PF00285">
    <property type="entry name" value="Citrate_synt"/>
    <property type="match status" value="1"/>
</dbReference>
<name>A0ABU3PHJ4_9BURK</name>